<dbReference type="PANTHER" id="PTHR43857">
    <property type="entry name" value="BLR7761 PROTEIN"/>
    <property type="match status" value="1"/>
</dbReference>
<sequence>MTAVTLIRSDSLSQSAPYAYASTAPADARLVFLAGACPLDADGDVTARGDIAAQARTCMQNLESALSAAGANLDDVLSTRVLVATTRQPDLVAAWNVVREAFDEHDAPSTLLGVTVLGYPNQLVEVEAIAAVRD</sequence>
<dbReference type="InterPro" id="IPR006175">
    <property type="entry name" value="YjgF/YER057c/UK114"/>
</dbReference>
<dbReference type="Gene3D" id="3.30.1330.40">
    <property type="entry name" value="RutC-like"/>
    <property type="match status" value="1"/>
</dbReference>
<reference evidence="2" key="1">
    <citation type="submission" date="2017-04" db="EMBL/GenBank/DDBJ databases">
        <authorList>
            <person name="Varghese N."/>
            <person name="Submissions S."/>
        </authorList>
    </citation>
    <scope>NUCLEOTIDE SEQUENCE [LARGE SCALE GENOMIC DNA]</scope>
    <source>
        <strain evidence="2">VKM Ac-2510</strain>
    </source>
</reference>
<dbReference type="Pfam" id="PF01042">
    <property type="entry name" value="Ribonuc_L-PSP"/>
    <property type="match status" value="1"/>
</dbReference>
<proteinExistence type="predicted"/>
<dbReference type="RefSeq" id="WP_085484539.1">
    <property type="nucleotide sequence ID" value="NZ_FXAY01000002.1"/>
</dbReference>
<dbReference type="SUPFAM" id="SSF55298">
    <property type="entry name" value="YjgF-like"/>
    <property type="match status" value="1"/>
</dbReference>
<dbReference type="Proteomes" id="UP000193244">
    <property type="component" value="Unassembled WGS sequence"/>
</dbReference>
<accession>A0A1X7JLB1</accession>
<dbReference type="InterPro" id="IPR035959">
    <property type="entry name" value="RutC-like_sf"/>
</dbReference>
<evidence type="ECO:0000313" key="1">
    <source>
        <dbReference type="EMBL" id="SMG28816.1"/>
    </source>
</evidence>
<dbReference type="EMBL" id="FXAY01000002">
    <property type="protein sequence ID" value="SMG28816.1"/>
    <property type="molecule type" value="Genomic_DNA"/>
</dbReference>
<dbReference type="AlphaFoldDB" id="A0A1X7JLB1"/>
<dbReference type="OrthoDB" id="9803101at2"/>
<gene>
    <name evidence="1" type="ORF">SAMN06296010_1498</name>
</gene>
<organism evidence="1 2">
    <name type="scientific">Agreia pratensis</name>
    <dbReference type="NCBI Taxonomy" id="150121"/>
    <lineage>
        <taxon>Bacteria</taxon>
        <taxon>Bacillati</taxon>
        <taxon>Actinomycetota</taxon>
        <taxon>Actinomycetes</taxon>
        <taxon>Micrococcales</taxon>
        <taxon>Microbacteriaceae</taxon>
        <taxon>Agreia</taxon>
    </lineage>
</organism>
<evidence type="ECO:0000313" key="2">
    <source>
        <dbReference type="Proteomes" id="UP000193244"/>
    </source>
</evidence>
<dbReference type="CDD" id="cd00448">
    <property type="entry name" value="YjgF_YER057c_UK114_family"/>
    <property type="match status" value="1"/>
</dbReference>
<protein>
    <submittedName>
        <fullName evidence="1">Enamine deaminase RidA, house cleaning of reactive enamine intermediates, YjgF/YER057c/UK114 family</fullName>
    </submittedName>
</protein>
<dbReference type="STRING" id="150121.SAMN06296010_1498"/>
<dbReference type="PANTHER" id="PTHR43857:SF1">
    <property type="entry name" value="YJGH FAMILY PROTEIN"/>
    <property type="match status" value="1"/>
</dbReference>
<keyword evidence="2" id="KW-1185">Reference proteome</keyword>
<name>A0A1X7JLB1_9MICO</name>